<gene>
    <name evidence="8" type="ORF">BN7_2836</name>
</gene>
<comment type="caution">
    <text evidence="8">The sequence shown here is derived from an EMBL/GenBank/DDBJ whole genome shotgun (WGS) entry which is preliminary data.</text>
</comment>
<comment type="subcellular location">
    <subcellularLocation>
        <location evidence="2">Cytoplasm</location>
    </subcellularLocation>
    <subcellularLocation>
        <location evidence="1">Endosome</location>
    </subcellularLocation>
</comment>
<evidence type="ECO:0000256" key="3">
    <source>
        <dbReference type="ARBA" id="ARBA00022490"/>
    </source>
</evidence>
<evidence type="ECO:0000313" key="8">
    <source>
        <dbReference type="EMBL" id="CCH43288.1"/>
    </source>
</evidence>
<dbReference type="PANTHER" id="PTHR23030">
    <property type="entry name" value="PCD6 INTERACTING PROTEIN-RELATED"/>
    <property type="match status" value="1"/>
</dbReference>
<keyword evidence="9" id="KW-1185">Reference proteome</keyword>
<feature type="compositionally biased region" description="Polar residues" evidence="6">
    <location>
        <begin position="780"/>
        <end position="799"/>
    </location>
</feature>
<feature type="compositionally biased region" description="Low complexity" evidence="6">
    <location>
        <begin position="809"/>
        <end position="819"/>
    </location>
</feature>
<dbReference type="Proteomes" id="UP000009328">
    <property type="component" value="Unassembled WGS sequence"/>
</dbReference>
<keyword evidence="4" id="KW-0967">Endosome</keyword>
<dbReference type="InterPro" id="IPR004328">
    <property type="entry name" value="BRO1_dom"/>
</dbReference>
<keyword evidence="3" id="KW-0963">Cytoplasm</keyword>
<protein>
    <recommendedName>
        <fullName evidence="5">BRO domain-containing protein 1</fullName>
    </recommendedName>
</protein>
<dbReference type="InParanoid" id="K0KQ33"/>
<proteinExistence type="predicted"/>
<dbReference type="PANTHER" id="PTHR23030:SF30">
    <property type="entry name" value="TYROSINE-PROTEIN PHOSPHATASE NON-RECEPTOR TYPE 23"/>
    <property type="match status" value="1"/>
</dbReference>
<dbReference type="HOGENOM" id="CLU_003661_0_0_1"/>
<dbReference type="Gene3D" id="1.20.120.560">
    <property type="entry name" value="alix/aip1 in complex with the ypdl late domain"/>
    <property type="match status" value="1"/>
</dbReference>
<dbReference type="AlphaFoldDB" id="K0KQ33"/>
<evidence type="ECO:0000256" key="2">
    <source>
        <dbReference type="ARBA" id="ARBA00004496"/>
    </source>
</evidence>
<organism evidence="8 9">
    <name type="scientific">Wickerhamomyces ciferrii (strain ATCC 14091 / BCRC 22168 / CBS 111 / JCM 3599 / NBRC 0793 / NRRL Y-1031 F-60-10)</name>
    <name type="common">Yeast</name>
    <name type="synonym">Pichia ciferrii</name>
    <dbReference type="NCBI Taxonomy" id="1206466"/>
    <lineage>
        <taxon>Eukaryota</taxon>
        <taxon>Fungi</taxon>
        <taxon>Dikarya</taxon>
        <taxon>Ascomycota</taxon>
        <taxon>Saccharomycotina</taxon>
        <taxon>Saccharomycetes</taxon>
        <taxon>Phaffomycetales</taxon>
        <taxon>Wickerhamomycetaceae</taxon>
        <taxon>Wickerhamomyces</taxon>
    </lineage>
</organism>
<dbReference type="SMART" id="SM01041">
    <property type="entry name" value="BRO1"/>
    <property type="match status" value="1"/>
</dbReference>
<dbReference type="PROSITE" id="PS51180">
    <property type="entry name" value="BRO1"/>
    <property type="match status" value="1"/>
</dbReference>
<evidence type="ECO:0000256" key="6">
    <source>
        <dbReference type="SAM" id="MobiDB-lite"/>
    </source>
</evidence>
<evidence type="ECO:0000256" key="5">
    <source>
        <dbReference type="ARBA" id="ARBA00041284"/>
    </source>
</evidence>
<evidence type="ECO:0000259" key="7">
    <source>
        <dbReference type="PROSITE" id="PS51180"/>
    </source>
</evidence>
<dbReference type="Pfam" id="PF13949">
    <property type="entry name" value="ALIX_LYPXL_bnd"/>
    <property type="match status" value="1"/>
</dbReference>
<feature type="compositionally biased region" description="Low complexity" evidence="6">
    <location>
        <begin position="855"/>
        <end position="867"/>
    </location>
</feature>
<evidence type="ECO:0000256" key="4">
    <source>
        <dbReference type="ARBA" id="ARBA00022753"/>
    </source>
</evidence>
<dbReference type="GO" id="GO:0005768">
    <property type="term" value="C:endosome"/>
    <property type="evidence" value="ECO:0007669"/>
    <property type="project" value="UniProtKB-SubCell"/>
</dbReference>
<dbReference type="InterPro" id="IPR038499">
    <property type="entry name" value="BRO1_sf"/>
</dbReference>
<dbReference type="Gene3D" id="1.20.140.50">
    <property type="entry name" value="alix/aip1 like domains"/>
    <property type="match status" value="1"/>
</dbReference>
<dbReference type="EMBL" id="CAIF01000075">
    <property type="protein sequence ID" value="CCH43288.1"/>
    <property type="molecule type" value="Genomic_DNA"/>
</dbReference>
<dbReference type="Pfam" id="PF03097">
    <property type="entry name" value="BRO1"/>
    <property type="match status" value="1"/>
</dbReference>
<evidence type="ECO:0000256" key="1">
    <source>
        <dbReference type="ARBA" id="ARBA00004177"/>
    </source>
</evidence>
<dbReference type="FunCoup" id="K0KQ33">
    <property type="interactions" value="93"/>
</dbReference>
<reference evidence="8 9" key="1">
    <citation type="journal article" date="2012" name="Eukaryot. Cell">
        <title>Draft genome sequence of Wickerhamomyces ciferrii NRRL Y-1031 F-60-10.</title>
        <authorList>
            <person name="Schneider J."/>
            <person name="Andrea H."/>
            <person name="Blom J."/>
            <person name="Jaenicke S."/>
            <person name="Ruckert C."/>
            <person name="Schorsch C."/>
            <person name="Szczepanowski R."/>
            <person name="Farwick M."/>
            <person name="Goesmann A."/>
            <person name="Puhler A."/>
            <person name="Schaffer S."/>
            <person name="Tauch A."/>
            <person name="Kohler T."/>
            <person name="Brinkrolf K."/>
        </authorList>
    </citation>
    <scope>NUCLEOTIDE SEQUENCE [LARGE SCALE GENOMIC DNA]</scope>
    <source>
        <strain evidence="9">ATCC 14091 / BCRC 22168 / CBS 111 / JCM 3599 / NBRC 0793 / NRRL Y-1031 F-60-10</strain>
    </source>
</reference>
<feature type="domain" description="BRO1" evidence="7">
    <location>
        <begin position="4"/>
        <end position="389"/>
    </location>
</feature>
<dbReference type="STRING" id="1206466.K0KQ33"/>
<evidence type="ECO:0000313" key="9">
    <source>
        <dbReference type="Proteomes" id="UP000009328"/>
    </source>
</evidence>
<dbReference type="GO" id="GO:0043328">
    <property type="term" value="P:protein transport to vacuole involved in ubiquitin-dependent protein catabolic process via the multivesicular body sorting pathway"/>
    <property type="evidence" value="ECO:0007669"/>
    <property type="project" value="TreeGrafter"/>
</dbReference>
<name>K0KQ33_WICCF</name>
<dbReference type="Gene3D" id="1.25.40.280">
    <property type="entry name" value="alix/aip1 like domains"/>
    <property type="match status" value="1"/>
</dbReference>
<dbReference type="InterPro" id="IPR025304">
    <property type="entry name" value="ALIX_V_dom"/>
</dbReference>
<feature type="region of interest" description="Disordered" evidence="6">
    <location>
        <begin position="752"/>
        <end position="880"/>
    </location>
</feature>
<dbReference type="eggNOG" id="KOG2220">
    <property type="taxonomic scope" value="Eukaryota"/>
</dbReference>
<sequence>MKSIFIHSKTRTTDNVDWAKALQNYLGKLYGSFTDLTKETNTINKLRLDLNTNNDDSNKSFLKDLYYKYYGQLELLDLRLPVNELGVRIKFTWYDAYDENKNYTQHSLAFEKASILFNLGSILSSIASDKFTEGDYKSSYQIFQYSAGVYKFISENFLHAPSQDLDGKTIAFLQFLQLSQAQEVFLLKLISEDPSKYSLIAKISMAVHNYYETTFENYEKLNEFKFGESTKWNNILSFKKNFYYNISLYNYALSIEEKKIGESIAFMTKAQSGFESLKKLENQTGIDFKTYKSQSEDKIKTLTRDNDFIYHDLIPSNDSIDPSTIIKPFDAVKPISLNDHANITEIIGEDIFEKIIPINVHEKLSYYSEEKAKILRNEIDKNETKNIELDSFLEYLNLPNSLENFKNNFKQKLDSNLISWSNEINDSPYGNIEENNQKIKDKKSIVLTTIKDLESKLNQEEQDYNEQKFKLGNSQESSYDSSINLKDELTNAKQSILSATKLDQDLNKSIESEISKINQLKSTQILESIFFHNDDSLNLLDIDDSQNDKNLEKINKIESNLNYLHNAKQERFKIIDDLKQQIHNDDISKLLVLNNKKLNENDEKLLFEQELLKFEPYIDRLDSIIFKQSKIIKEIKILYDDLLSSNDQLSKNSEKLKKFKEVYKIFKEYELNFPKSLKFYDNLIEFINDVEKNVLKFINDRYSQRDRLLNNNSQQQQQPDLLRDRFNKLNINQSSSPQPLYKQQSYTGSISSNQSYEQPIAPSLNHQRNSPQLPPKPIPQSYQSYQPLTPSQNPSNFGLQQPPLPPKQPSQQQFNYPSVSTPPPPPPSQQQQSSNNGFYGTPSVYDPSLYKTFGQSQQQQQQQPLQPRYSYPYDPNKPYQ</sequence>
<accession>K0KQ33</accession>